<feature type="modified residue" description="4-aspartylphosphate" evidence="1">
    <location>
        <position position="55"/>
    </location>
</feature>
<dbReference type="InterPro" id="IPR046947">
    <property type="entry name" value="LytR-like"/>
</dbReference>
<dbReference type="PANTHER" id="PTHR37299">
    <property type="entry name" value="TRANSCRIPTIONAL REGULATOR-RELATED"/>
    <property type="match status" value="1"/>
</dbReference>
<name>A0A2P8G0W4_9BACT</name>
<reference evidence="4 5" key="1">
    <citation type="submission" date="2018-03" db="EMBL/GenBank/DDBJ databases">
        <title>Genomic Encyclopedia of Archaeal and Bacterial Type Strains, Phase II (KMG-II): from individual species to whole genera.</title>
        <authorList>
            <person name="Goeker M."/>
        </authorList>
    </citation>
    <scope>NUCLEOTIDE SEQUENCE [LARGE SCALE GENOMIC DNA]</scope>
    <source>
        <strain evidence="4 5">DSM 18107</strain>
    </source>
</reference>
<dbReference type="SMART" id="SM00448">
    <property type="entry name" value="REC"/>
    <property type="match status" value="1"/>
</dbReference>
<dbReference type="PANTHER" id="PTHR37299:SF1">
    <property type="entry name" value="STAGE 0 SPORULATION PROTEIN A HOMOLOG"/>
    <property type="match status" value="1"/>
</dbReference>
<dbReference type="AlphaFoldDB" id="A0A2P8G0W4"/>
<dbReference type="Pfam" id="PF00072">
    <property type="entry name" value="Response_reg"/>
    <property type="match status" value="1"/>
</dbReference>
<dbReference type="EMBL" id="PYGK01000009">
    <property type="protein sequence ID" value="PSL27613.1"/>
    <property type="molecule type" value="Genomic_DNA"/>
</dbReference>
<organism evidence="4 5">
    <name type="scientific">Chitinophaga ginsengisoli</name>
    <dbReference type="NCBI Taxonomy" id="363837"/>
    <lineage>
        <taxon>Bacteria</taxon>
        <taxon>Pseudomonadati</taxon>
        <taxon>Bacteroidota</taxon>
        <taxon>Chitinophagia</taxon>
        <taxon>Chitinophagales</taxon>
        <taxon>Chitinophagaceae</taxon>
        <taxon>Chitinophaga</taxon>
    </lineage>
</organism>
<feature type="domain" description="Response regulatory" evidence="2">
    <location>
        <begin position="4"/>
        <end position="115"/>
    </location>
</feature>
<dbReference type="InterPro" id="IPR011006">
    <property type="entry name" value="CheY-like_superfamily"/>
</dbReference>
<dbReference type="PROSITE" id="PS50930">
    <property type="entry name" value="HTH_LYTTR"/>
    <property type="match status" value="1"/>
</dbReference>
<proteinExistence type="predicted"/>
<dbReference type="Pfam" id="PF04397">
    <property type="entry name" value="LytTR"/>
    <property type="match status" value="1"/>
</dbReference>
<dbReference type="Gene3D" id="3.40.50.2300">
    <property type="match status" value="1"/>
</dbReference>
<comment type="caution">
    <text evidence="4">The sequence shown here is derived from an EMBL/GenBank/DDBJ whole genome shotgun (WGS) entry which is preliminary data.</text>
</comment>
<keyword evidence="5" id="KW-1185">Reference proteome</keyword>
<dbReference type="RefSeq" id="WP_245901708.1">
    <property type="nucleotide sequence ID" value="NZ_PYGK01000009.1"/>
</dbReference>
<sequence>MKMNCVIIDDEPLAREGLSNYVREVDFLHLTDTCTNPVELIKVLDQHPVDLIFLDIQMPKMNGLDFLKIVQKPPMVIITTAFPSYALEGFQLNVMDYLLKPITFDRFFKAANKAKEYYQLLNKTTSSETQKIEKEEDYFFIKCGSKYEKIYFNDILYVQGMQNYVTIYTRKGKYMTLLYLKNLEENLDKKAFIRVHKSYIVSIDKIEGIEGNEIFIQSNKIPISRNYHDMVIEQVVKNKLWDKIKFSG</sequence>
<dbReference type="Proteomes" id="UP000240978">
    <property type="component" value="Unassembled WGS sequence"/>
</dbReference>
<accession>A0A2P8G0W4</accession>
<evidence type="ECO:0000256" key="1">
    <source>
        <dbReference type="PROSITE-ProRule" id="PRU00169"/>
    </source>
</evidence>
<dbReference type="InterPro" id="IPR007492">
    <property type="entry name" value="LytTR_DNA-bd_dom"/>
</dbReference>
<evidence type="ECO:0000313" key="4">
    <source>
        <dbReference type="EMBL" id="PSL27613.1"/>
    </source>
</evidence>
<gene>
    <name evidence="4" type="ORF">CLV42_109148</name>
</gene>
<dbReference type="GO" id="GO:0000156">
    <property type="term" value="F:phosphorelay response regulator activity"/>
    <property type="evidence" value="ECO:0007669"/>
    <property type="project" value="InterPro"/>
</dbReference>
<evidence type="ECO:0000313" key="5">
    <source>
        <dbReference type="Proteomes" id="UP000240978"/>
    </source>
</evidence>
<dbReference type="InterPro" id="IPR001789">
    <property type="entry name" value="Sig_transdc_resp-reg_receiver"/>
</dbReference>
<dbReference type="PROSITE" id="PS50110">
    <property type="entry name" value="RESPONSE_REGULATORY"/>
    <property type="match status" value="1"/>
</dbReference>
<dbReference type="SMART" id="SM00850">
    <property type="entry name" value="LytTR"/>
    <property type="match status" value="1"/>
</dbReference>
<dbReference type="Gene3D" id="2.40.50.1020">
    <property type="entry name" value="LytTr DNA-binding domain"/>
    <property type="match status" value="1"/>
</dbReference>
<keyword evidence="1" id="KW-0597">Phosphoprotein</keyword>
<feature type="domain" description="HTH LytTR-type" evidence="3">
    <location>
        <begin position="139"/>
        <end position="242"/>
    </location>
</feature>
<evidence type="ECO:0000259" key="2">
    <source>
        <dbReference type="PROSITE" id="PS50110"/>
    </source>
</evidence>
<dbReference type="GO" id="GO:0003677">
    <property type="term" value="F:DNA binding"/>
    <property type="evidence" value="ECO:0007669"/>
    <property type="project" value="InterPro"/>
</dbReference>
<evidence type="ECO:0000259" key="3">
    <source>
        <dbReference type="PROSITE" id="PS50930"/>
    </source>
</evidence>
<dbReference type="SUPFAM" id="SSF52172">
    <property type="entry name" value="CheY-like"/>
    <property type="match status" value="1"/>
</dbReference>
<protein>
    <submittedName>
        <fullName evidence="4">LytTR family two component transcriptional regulator</fullName>
    </submittedName>
</protein>